<name>A0A564ZP73_9BACT</name>
<proteinExistence type="predicted"/>
<dbReference type="PANTHER" id="PTHR39425">
    <property type="entry name" value="LIPOPROTEIN CYTOCHROME C"/>
    <property type="match status" value="1"/>
</dbReference>
<keyword evidence="1" id="KW-1133">Transmembrane helix</keyword>
<dbReference type="Gene3D" id="3.90.10.10">
    <property type="entry name" value="Cytochrome C3"/>
    <property type="match status" value="2"/>
</dbReference>
<dbReference type="Pfam" id="PF14522">
    <property type="entry name" value="Cytochrome_C7"/>
    <property type="match status" value="1"/>
</dbReference>
<dbReference type="InterPro" id="IPR029467">
    <property type="entry name" value="Cyt_c7-like"/>
</dbReference>
<dbReference type="EMBL" id="CABIKM010000083">
    <property type="protein sequence ID" value="VUZ86647.1"/>
    <property type="molecule type" value="Genomic_DNA"/>
</dbReference>
<gene>
    <name evidence="3" type="ORF">MELA_03052</name>
</gene>
<evidence type="ECO:0000256" key="1">
    <source>
        <dbReference type="SAM" id="Phobius"/>
    </source>
</evidence>
<keyword evidence="1" id="KW-0472">Membrane</keyword>
<dbReference type="PANTHER" id="PTHR39425:SF1">
    <property type="entry name" value="CYTOCHROME C7-LIKE DOMAIN-CONTAINING PROTEIN"/>
    <property type="match status" value="1"/>
</dbReference>
<protein>
    <submittedName>
        <fullName evidence="3">Class III cytochrome C family protein</fullName>
    </submittedName>
</protein>
<dbReference type="InterPro" id="IPR036280">
    <property type="entry name" value="Multihaem_cyt_sf"/>
</dbReference>
<evidence type="ECO:0000313" key="4">
    <source>
        <dbReference type="Proteomes" id="UP000334340"/>
    </source>
</evidence>
<evidence type="ECO:0000313" key="3">
    <source>
        <dbReference type="EMBL" id="VUZ86647.1"/>
    </source>
</evidence>
<keyword evidence="1" id="KW-0812">Transmembrane</keyword>
<sequence length="201" mass="22465">MPQNEIDICEGEGGGVHGSASPFSHPDGHKARFLAALKRFVIVFLTLVIFITTTGFAVFHSQKEAPAQPIDFSHKVHTGDHQISCLYCHTNARRSPVAGIPSVQLCMGCHKITAADRPEVRKLKEFWDRQEPIPWVKIFGQPDFVAFSHVAHVRADVACENCHGPIQTMDRVHRAVDMTMDRCLSCHRDRQASIDCVTCHK</sequence>
<evidence type="ECO:0000259" key="2">
    <source>
        <dbReference type="Pfam" id="PF14522"/>
    </source>
</evidence>
<dbReference type="AlphaFoldDB" id="A0A564ZP73"/>
<feature type="domain" description="Cytochrome c7-like" evidence="2">
    <location>
        <begin position="145"/>
        <end position="201"/>
    </location>
</feature>
<accession>A0A564ZP73</accession>
<keyword evidence="4" id="KW-1185">Reference proteome</keyword>
<dbReference type="SUPFAM" id="SSF48695">
    <property type="entry name" value="Multiheme cytochromes"/>
    <property type="match status" value="1"/>
</dbReference>
<dbReference type="CDD" id="cd08168">
    <property type="entry name" value="Cytochrom_C3"/>
    <property type="match status" value="1"/>
</dbReference>
<organism evidence="3 4">
    <name type="scientific">Candidatus Methylomirabilis lanthanidiphila</name>
    <dbReference type="NCBI Taxonomy" id="2211376"/>
    <lineage>
        <taxon>Bacteria</taxon>
        <taxon>Candidatus Methylomirabilota</taxon>
        <taxon>Candidatus Methylomirabilia</taxon>
        <taxon>Candidatus Methylomirabilales</taxon>
        <taxon>Candidatus Methylomirabilaceae</taxon>
        <taxon>Candidatus Methylomirabilis</taxon>
    </lineage>
</organism>
<dbReference type="Proteomes" id="UP000334340">
    <property type="component" value="Unassembled WGS sequence"/>
</dbReference>
<feature type="transmembrane region" description="Helical" evidence="1">
    <location>
        <begin position="40"/>
        <end position="59"/>
    </location>
</feature>
<reference evidence="3 4" key="1">
    <citation type="submission" date="2019-07" db="EMBL/GenBank/DDBJ databases">
        <authorList>
            <person name="Cremers G."/>
        </authorList>
    </citation>
    <scope>NUCLEOTIDE SEQUENCE [LARGE SCALE GENOMIC DNA]</scope>
</reference>